<evidence type="ECO:0000313" key="2">
    <source>
        <dbReference type="EMBL" id="KAJ7783169.1"/>
    </source>
</evidence>
<feature type="region of interest" description="Disordered" evidence="1">
    <location>
        <begin position="446"/>
        <end position="542"/>
    </location>
</feature>
<feature type="region of interest" description="Disordered" evidence="1">
    <location>
        <begin position="158"/>
        <end position="258"/>
    </location>
</feature>
<keyword evidence="3" id="KW-1185">Reference proteome</keyword>
<feature type="region of interest" description="Disordered" evidence="1">
    <location>
        <begin position="39"/>
        <end position="142"/>
    </location>
</feature>
<proteinExistence type="predicted"/>
<accession>A0AAD7KDM2</accession>
<feature type="compositionally biased region" description="Basic and acidic residues" evidence="1">
    <location>
        <begin position="91"/>
        <end position="100"/>
    </location>
</feature>
<feature type="compositionally biased region" description="Low complexity" evidence="1">
    <location>
        <begin position="71"/>
        <end position="80"/>
    </location>
</feature>
<organism evidence="2 3">
    <name type="scientific">Mycena metata</name>
    <dbReference type="NCBI Taxonomy" id="1033252"/>
    <lineage>
        <taxon>Eukaryota</taxon>
        <taxon>Fungi</taxon>
        <taxon>Dikarya</taxon>
        <taxon>Basidiomycota</taxon>
        <taxon>Agaricomycotina</taxon>
        <taxon>Agaricomycetes</taxon>
        <taxon>Agaricomycetidae</taxon>
        <taxon>Agaricales</taxon>
        <taxon>Marasmiineae</taxon>
        <taxon>Mycenaceae</taxon>
        <taxon>Mycena</taxon>
    </lineage>
</organism>
<comment type="caution">
    <text evidence="2">The sequence shown here is derived from an EMBL/GenBank/DDBJ whole genome shotgun (WGS) entry which is preliminary data.</text>
</comment>
<evidence type="ECO:0000313" key="3">
    <source>
        <dbReference type="Proteomes" id="UP001215598"/>
    </source>
</evidence>
<evidence type="ECO:0000256" key="1">
    <source>
        <dbReference type="SAM" id="MobiDB-lite"/>
    </source>
</evidence>
<gene>
    <name evidence="2" type="ORF">B0H16DRAFT_481239</name>
</gene>
<dbReference type="EMBL" id="JARKIB010000003">
    <property type="protein sequence ID" value="KAJ7783169.1"/>
    <property type="molecule type" value="Genomic_DNA"/>
</dbReference>
<dbReference type="AlphaFoldDB" id="A0AAD7KDM2"/>
<feature type="compositionally biased region" description="Polar residues" evidence="1">
    <location>
        <begin position="55"/>
        <end position="64"/>
    </location>
</feature>
<protein>
    <submittedName>
        <fullName evidence="2">Uncharacterized protein</fullName>
    </submittedName>
</protein>
<name>A0AAD7KDM2_9AGAR</name>
<feature type="compositionally biased region" description="Low complexity" evidence="1">
    <location>
        <begin position="158"/>
        <end position="172"/>
    </location>
</feature>
<reference evidence="2" key="1">
    <citation type="submission" date="2023-03" db="EMBL/GenBank/DDBJ databases">
        <title>Massive genome expansion in bonnet fungi (Mycena s.s.) driven by repeated elements and novel gene families across ecological guilds.</title>
        <authorList>
            <consortium name="Lawrence Berkeley National Laboratory"/>
            <person name="Harder C.B."/>
            <person name="Miyauchi S."/>
            <person name="Viragh M."/>
            <person name="Kuo A."/>
            <person name="Thoen E."/>
            <person name="Andreopoulos B."/>
            <person name="Lu D."/>
            <person name="Skrede I."/>
            <person name="Drula E."/>
            <person name="Henrissat B."/>
            <person name="Morin E."/>
            <person name="Kohler A."/>
            <person name="Barry K."/>
            <person name="LaButti K."/>
            <person name="Morin E."/>
            <person name="Salamov A."/>
            <person name="Lipzen A."/>
            <person name="Mereny Z."/>
            <person name="Hegedus B."/>
            <person name="Baldrian P."/>
            <person name="Stursova M."/>
            <person name="Weitz H."/>
            <person name="Taylor A."/>
            <person name="Grigoriev I.V."/>
            <person name="Nagy L.G."/>
            <person name="Martin F."/>
            <person name="Kauserud H."/>
        </authorList>
    </citation>
    <scope>NUCLEOTIDE SEQUENCE</scope>
    <source>
        <strain evidence="2">CBHHK182m</strain>
    </source>
</reference>
<sequence length="542" mass="59294">MSRRARLFSEFLDESDVGKLTTAPAAVSSVNQDVFAKRRKTSGLNSRFDRMVETMNVTHRSPTKSARNRARSTSSTSGSSVPKTPIDDYDEFHREGRPRLGSDFAVIKMPPSRQKSKKHTGVFPWDQDSSSDTPEAPPPPVPLPAWLAGTFSTLTTKHPLRLLLPRRTNTEPTPSPPKDAEDDSRFSFCAPADPIDVSPPRTSNDAENDAEPFTQSTQTPPRPTEPPFIHHPTSLPNTSFGPIPPFSTPGPASSVISDSVPSVSLREPTYVECLPSIYPSGAPSFMPPPAAPSSTDNARLSVLLPQIHSPEPTYVNYAPSFMPPLHSTPKHSAEKACSPEDFSSDHQFLRVDDISPNHSAYMDLYSTPGPGYRTVYFDSPTEDPSDSDPMEPVYEVDSLDFRWEPFIQKTDHTPAPIVTDYYHEIRAEPDGEDDVDGQLYASINMGPASAERSPSPGPFSFAPPDLPTSTVLDTRVEKNQDVPATPERPPFFAPVPGIFISPLRGDTAPKTPPKESAQDGENALCSQASNDTIEDWDDTIAD</sequence>
<feature type="compositionally biased region" description="Acidic residues" evidence="1">
    <location>
        <begin position="532"/>
        <end position="542"/>
    </location>
</feature>
<dbReference type="Proteomes" id="UP001215598">
    <property type="component" value="Unassembled WGS sequence"/>
</dbReference>